<evidence type="ECO:0008006" key="11">
    <source>
        <dbReference type="Google" id="ProtNLM"/>
    </source>
</evidence>
<feature type="transmembrane region" description="Helical" evidence="8">
    <location>
        <begin position="199"/>
        <end position="217"/>
    </location>
</feature>
<dbReference type="PANTHER" id="PTHR33908">
    <property type="entry name" value="MANNOSYLTRANSFERASE YKCB-RELATED"/>
    <property type="match status" value="1"/>
</dbReference>
<dbReference type="Proteomes" id="UP001209694">
    <property type="component" value="Unassembled WGS sequence"/>
</dbReference>
<evidence type="ECO:0000256" key="1">
    <source>
        <dbReference type="ARBA" id="ARBA00004651"/>
    </source>
</evidence>
<dbReference type="RefSeq" id="WP_265356032.1">
    <property type="nucleotide sequence ID" value="NZ_JAMQPS010000002.1"/>
</dbReference>
<keyword evidence="3" id="KW-0328">Glycosyltransferase</keyword>
<feature type="transmembrane region" description="Helical" evidence="8">
    <location>
        <begin position="91"/>
        <end position="112"/>
    </location>
</feature>
<evidence type="ECO:0000313" key="10">
    <source>
        <dbReference type="Proteomes" id="UP001209694"/>
    </source>
</evidence>
<evidence type="ECO:0000256" key="7">
    <source>
        <dbReference type="ARBA" id="ARBA00023136"/>
    </source>
</evidence>
<reference evidence="9" key="1">
    <citation type="submission" date="2022-06" db="EMBL/GenBank/DDBJ databases">
        <title>Leptospira isolates from biofilms formed at urban environments.</title>
        <authorList>
            <person name="Ribeiro P.S."/>
            <person name="Sousa T."/>
            <person name="Carvalho N."/>
            <person name="Aburjaile F."/>
            <person name="Neves F."/>
            <person name="Oliveira D."/>
            <person name="Blanco L."/>
            <person name="Lima J."/>
            <person name="Costa F."/>
            <person name="Brenig B."/>
            <person name="Soares S."/>
            <person name="Ramos R."/>
            <person name="Goes-Neto A."/>
            <person name="Matiuzzi M."/>
            <person name="Azevedo V."/>
            <person name="Ristow P."/>
        </authorList>
    </citation>
    <scope>NUCLEOTIDE SEQUENCE</scope>
    <source>
        <strain evidence="9">VSF7</strain>
    </source>
</reference>
<accession>A0AAW5VDA8</accession>
<feature type="transmembrane region" description="Helical" evidence="8">
    <location>
        <begin position="383"/>
        <end position="404"/>
    </location>
</feature>
<dbReference type="InterPro" id="IPR050297">
    <property type="entry name" value="LipidA_mod_glycosyltrf_83"/>
</dbReference>
<evidence type="ECO:0000256" key="8">
    <source>
        <dbReference type="SAM" id="Phobius"/>
    </source>
</evidence>
<dbReference type="GO" id="GO:0016763">
    <property type="term" value="F:pentosyltransferase activity"/>
    <property type="evidence" value="ECO:0007669"/>
    <property type="project" value="TreeGrafter"/>
</dbReference>
<dbReference type="GO" id="GO:0005886">
    <property type="term" value="C:plasma membrane"/>
    <property type="evidence" value="ECO:0007669"/>
    <property type="project" value="UniProtKB-SubCell"/>
</dbReference>
<dbReference type="PANTHER" id="PTHR33908:SF11">
    <property type="entry name" value="MEMBRANE PROTEIN"/>
    <property type="match status" value="1"/>
</dbReference>
<feature type="transmembrane region" description="Helical" evidence="8">
    <location>
        <begin position="20"/>
        <end position="37"/>
    </location>
</feature>
<evidence type="ECO:0000256" key="6">
    <source>
        <dbReference type="ARBA" id="ARBA00022989"/>
    </source>
</evidence>
<keyword evidence="7 8" id="KW-0472">Membrane</keyword>
<name>A0AAW5VDA8_9LEPT</name>
<feature type="transmembrane region" description="Helical" evidence="8">
    <location>
        <begin position="410"/>
        <end position="443"/>
    </location>
</feature>
<sequence length="446" mass="52278">MNLLIEKSKFGFSYLVQIRFELFIFLCSFLIRLIWILNTDSYPTLDGYAYYSNAYSLANDGKVDFYWPVGYSAFLALFMKLGISKLFYFKLLNVIVSSLSVVIGYKIVFHYIHNRAKRILAVFLLVFYPEFIFFNSLFWSETLFIFLLLLNFYLIILNKIKLTSVALAISIFVKPISILIPVVYSIIFLPPNKRRHFLVNSYVIIFLFHLPWMVFNYQQTGKLGLVSNNGPTNLFIGNNQYATGHYDEEGLKNISKFPTDDLKKNVFQFWTTYYQDIPLLVSKKISYLLFGMPSPWIWSVGIGTNVYSQLPRYLTIEEYQLIKTKINDVSFLENCYQLNDKIKLYSLETSADDYTKATMANTLVYTGVVTYNKESQFLFLSEIAFFLNVFLILVFLIKLVYFGIRRIPLFVVPIYFLVFYSFFFGDFRFFLPAIPFLIIGNFLPKK</sequence>
<comment type="subcellular location">
    <subcellularLocation>
        <location evidence="1">Cell membrane</location>
        <topology evidence="1">Multi-pass membrane protein</topology>
    </subcellularLocation>
</comment>
<comment type="caution">
    <text evidence="9">The sequence shown here is derived from an EMBL/GenBank/DDBJ whole genome shotgun (WGS) entry which is preliminary data.</text>
</comment>
<keyword evidence="2" id="KW-1003">Cell membrane</keyword>
<proteinExistence type="predicted"/>
<evidence type="ECO:0000313" key="9">
    <source>
        <dbReference type="EMBL" id="MCW7516253.1"/>
    </source>
</evidence>
<feature type="transmembrane region" description="Helical" evidence="8">
    <location>
        <begin position="65"/>
        <end position="84"/>
    </location>
</feature>
<evidence type="ECO:0000256" key="3">
    <source>
        <dbReference type="ARBA" id="ARBA00022676"/>
    </source>
</evidence>
<evidence type="ECO:0000256" key="5">
    <source>
        <dbReference type="ARBA" id="ARBA00022692"/>
    </source>
</evidence>
<evidence type="ECO:0000256" key="4">
    <source>
        <dbReference type="ARBA" id="ARBA00022679"/>
    </source>
</evidence>
<keyword evidence="5 8" id="KW-0812">Transmembrane</keyword>
<dbReference type="EMBL" id="JAMQQD010000005">
    <property type="protein sequence ID" value="MCW7516253.1"/>
    <property type="molecule type" value="Genomic_DNA"/>
</dbReference>
<feature type="transmembrane region" description="Helical" evidence="8">
    <location>
        <begin position="165"/>
        <end position="187"/>
    </location>
</feature>
<evidence type="ECO:0000256" key="2">
    <source>
        <dbReference type="ARBA" id="ARBA00022475"/>
    </source>
</evidence>
<protein>
    <recommendedName>
        <fullName evidence="11">Glycosyltransferase RgtA/B/C/D-like domain-containing protein</fullName>
    </recommendedName>
</protein>
<dbReference type="GO" id="GO:0009103">
    <property type="term" value="P:lipopolysaccharide biosynthetic process"/>
    <property type="evidence" value="ECO:0007669"/>
    <property type="project" value="UniProtKB-ARBA"/>
</dbReference>
<gene>
    <name evidence="9" type="ORF">ND810_13890</name>
</gene>
<organism evidence="9 10">
    <name type="scientific">Leptospira levettii</name>
    <dbReference type="NCBI Taxonomy" id="2023178"/>
    <lineage>
        <taxon>Bacteria</taxon>
        <taxon>Pseudomonadati</taxon>
        <taxon>Spirochaetota</taxon>
        <taxon>Spirochaetia</taxon>
        <taxon>Leptospirales</taxon>
        <taxon>Leptospiraceae</taxon>
        <taxon>Leptospira</taxon>
    </lineage>
</organism>
<dbReference type="AlphaFoldDB" id="A0AAW5VDA8"/>
<keyword evidence="4" id="KW-0808">Transferase</keyword>
<keyword evidence="6 8" id="KW-1133">Transmembrane helix</keyword>